<dbReference type="InterPro" id="IPR023165">
    <property type="entry name" value="rRNA_Ade_diMease-like_C"/>
</dbReference>
<dbReference type="EC" id="2.1.1.182" evidence="7"/>
<feature type="domain" description="Ribosomal RNA adenine methylase transferase N-terminal" evidence="9">
    <location>
        <begin position="14"/>
        <end position="219"/>
    </location>
</feature>
<keyword evidence="3 7" id="KW-0489">Methyltransferase</keyword>
<feature type="binding site" evidence="7 8">
    <location>
        <position position="7"/>
    </location>
    <ligand>
        <name>S-adenosyl-L-methionine</name>
        <dbReference type="ChEBI" id="CHEBI:59789"/>
    </ligand>
</feature>
<proteinExistence type="inferred from homology"/>
<dbReference type="AlphaFoldDB" id="A0A1G2EWM8"/>
<name>A0A1G2EWM8_9BACT</name>
<dbReference type="Proteomes" id="UP000177486">
    <property type="component" value="Unassembled WGS sequence"/>
</dbReference>
<dbReference type="PROSITE" id="PS51689">
    <property type="entry name" value="SAM_RNA_A_N6_MT"/>
    <property type="match status" value="1"/>
</dbReference>
<dbReference type="Pfam" id="PF00398">
    <property type="entry name" value="RrnaAD"/>
    <property type="match status" value="1"/>
</dbReference>
<keyword evidence="1 7" id="KW-0963">Cytoplasm</keyword>
<evidence type="ECO:0000256" key="3">
    <source>
        <dbReference type="ARBA" id="ARBA00022603"/>
    </source>
</evidence>
<feature type="binding site" evidence="7 8">
    <location>
        <position position="34"/>
    </location>
    <ligand>
        <name>S-adenosyl-L-methionine</name>
        <dbReference type="ChEBI" id="CHEBI:59789"/>
    </ligand>
</feature>
<dbReference type="InterPro" id="IPR029063">
    <property type="entry name" value="SAM-dependent_MTases_sf"/>
</dbReference>
<feature type="binding site" evidence="7 8">
    <location>
        <position position="55"/>
    </location>
    <ligand>
        <name>S-adenosyl-L-methionine</name>
        <dbReference type="ChEBI" id="CHEBI:59789"/>
    </ligand>
</feature>
<dbReference type="Gene3D" id="1.10.8.100">
    <property type="entry name" value="Ribosomal RNA adenine dimethylase-like, domain 2"/>
    <property type="match status" value="1"/>
</dbReference>
<dbReference type="SUPFAM" id="SSF53335">
    <property type="entry name" value="S-adenosyl-L-methionine-dependent methyltransferases"/>
    <property type="match status" value="1"/>
</dbReference>
<evidence type="ECO:0000256" key="2">
    <source>
        <dbReference type="ARBA" id="ARBA00022552"/>
    </source>
</evidence>
<keyword evidence="6 7" id="KW-0694">RNA-binding</keyword>
<comment type="caution">
    <text evidence="10">The sequence shown here is derived from an EMBL/GenBank/DDBJ whole genome shotgun (WGS) entry which is preliminary data.</text>
</comment>
<comment type="subcellular location">
    <subcellularLocation>
        <location evidence="7">Cytoplasm</location>
    </subcellularLocation>
</comment>
<organism evidence="10 11">
    <name type="scientific">Candidatus Niyogibacteria bacterium RIFCSPLOWO2_01_FULL_45_48</name>
    <dbReference type="NCBI Taxonomy" id="1801724"/>
    <lineage>
        <taxon>Bacteria</taxon>
        <taxon>Candidatus Niyogiibacteriota</taxon>
    </lineage>
</organism>
<dbReference type="PANTHER" id="PTHR11727">
    <property type="entry name" value="DIMETHYLADENOSINE TRANSFERASE"/>
    <property type="match status" value="1"/>
</dbReference>
<evidence type="ECO:0000256" key="1">
    <source>
        <dbReference type="ARBA" id="ARBA00022490"/>
    </source>
</evidence>
<accession>A0A1G2EWM8</accession>
<dbReference type="InterPro" id="IPR011530">
    <property type="entry name" value="rRNA_adenine_dimethylase"/>
</dbReference>
<gene>
    <name evidence="7" type="primary">rsmA</name>
    <name evidence="7" type="synonym">ksgA</name>
    <name evidence="10" type="ORF">A2931_01190</name>
</gene>
<evidence type="ECO:0000256" key="8">
    <source>
        <dbReference type="PROSITE-ProRule" id="PRU01026"/>
    </source>
</evidence>
<dbReference type="HAMAP" id="MF_00607">
    <property type="entry name" value="16SrRNA_methyltr_A"/>
    <property type="match status" value="1"/>
</dbReference>
<dbReference type="GO" id="GO:0003723">
    <property type="term" value="F:RNA binding"/>
    <property type="evidence" value="ECO:0007669"/>
    <property type="project" value="UniProtKB-UniRule"/>
</dbReference>
<evidence type="ECO:0000313" key="11">
    <source>
        <dbReference type="Proteomes" id="UP000177486"/>
    </source>
</evidence>
<dbReference type="SMART" id="SM00650">
    <property type="entry name" value="rADc"/>
    <property type="match status" value="1"/>
</dbReference>
<dbReference type="Gene3D" id="3.40.50.150">
    <property type="entry name" value="Vaccinia Virus protein VP39"/>
    <property type="match status" value="1"/>
</dbReference>
<evidence type="ECO:0000256" key="7">
    <source>
        <dbReference type="HAMAP-Rule" id="MF_00607"/>
    </source>
</evidence>
<keyword evidence="2 7" id="KW-0698">rRNA processing</keyword>
<dbReference type="EMBL" id="MHMQ01000033">
    <property type="protein sequence ID" value="OGZ29668.1"/>
    <property type="molecule type" value="Genomic_DNA"/>
</dbReference>
<evidence type="ECO:0000313" key="10">
    <source>
        <dbReference type="EMBL" id="OGZ29668.1"/>
    </source>
</evidence>
<feature type="binding site" evidence="7 8">
    <location>
        <position position="9"/>
    </location>
    <ligand>
        <name>S-adenosyl-L-methionine</name>
        <dbReference type="ChEBI" id="CHEBI:59789"/>
    </ligand>
</feature>
<dbReference type="GO" id="GO:0005829">
    <property type="term" value="C:cytosol"/>
    <property type="evidence" value="ECO:0007669"/>
    <property type="project" value="TreeGrafter"/>
</dbReference>
<keyword evidence="4 7" id="KW-0808">Transferase</keyword>
<evidence type="ECO:0000259" key="9">
    <source>
        <dbReference type="SMART" id="SM00650"/>
    </source>
</evidence>
<protein>
    <recommendedName>
        <fullName evidence="7">Ribosomal RNA small subunit methyltransferase A</fullName>
        <ecNumber evidence="7">2.1.1.182</ecNumber>
    </recommendedName>
    <alternativeName>
        <fullName evidence="7">16S rRNA (adenine(1518)-N(6)/adenine(1519)-N(6))-dimethyltransferase</fullName>
    </alternativeName>
    <alternativeName>
        <fullName evidence="7">16S rRNA dimethyladenosine transferase</fullName>
    </alternativeName>
    <alternativeName>
        <fullName evidence="7">16S rRNA dimethylase</fullName>
    </alternativeName>
    <alternativeName>
        <fullName evidence="7">S-adenosylmethionine-6-N', N'-adenosyl(rRNA) dimethyltransferase</fullName>
    </alternativeName>
</protein>
<comment type="function">
    <text evidence="7">Specifically dimethylates two adjacent adenosines (A1518 and A1519) in the loop of a conserved hairpin near the 3'-end of 16S rRNA in the 30S particle. May play a critical role in biogenesis of 30S subunits.</text>
</comment>
<evidence type="ECO:0000256" key="6">
    <source>
        <dbReference type="ARBA" id="ARBA00022884"/>
    </source>
</evidence>
<sequence length="290" mass="32592">MAKLGQNFLISKRIAQKMADLAETGPKDIVLEIGPGRGILTEELLKTGARVVAVEKDPKLFDFLNKKFETFVLSSRLTLVRADIRDFFRGKNDKSRALTISDKSTALVTLTVDKVVANIPYYLTGQILRLLLSETKFGIKMVVLMLQKEVAKRIVADQSRVLTISDKSTALVEKKEKKSVLSISVQAYADPKIAFLVKKGNFWPQPKVDSAVVVFKRREKDFFRQHKISQEGFFDIVKAGFSHPRKLLKNNLKGLLDIGCRVKCGVKENARAEDLSLENWACLAKNIPKL</sequence>
<dbReference type="InterPro" id="IPR020598">
    <property type="entry name" value="rRNA_Ade_methylase_Trfase_N"/>
</dbReference>
<dbReference type="PROSITE" id="PS01131">
    <property type="entry name" value="RRNA_A_DIMETH"/>
    <property type="match status" value="1"/>
</dbReference>
<dbReference type="InterPro" id="IPR020596">
    <property type="entry name" value="rRNA_Ade_Mease_Trfase_CS"/>
</dbReference>
<dbReference type="CDD" id="cd02440">
    <property type="entry name" value="AdoMet_MTases"/>
    <property type="match status" value="1"/>
</dbReference>
<dbReference type="InterPro" id="IPR001737">
    <property type="entry name" value="KsgA/Erm"/>
</dbReference>
<evidence type="ECO:0000256" key="5">
    <source>
        <dbReference type="ARBA" id="ARBA00022691"/>
    </source>
</evidence>
<evidence type="ECO:0000256" key="4">
    <source>
        <dbReference type="ARBA" id="ARBA00022679"/>
    </source>
</evidence>
<dbReference type="PANTHER" id="PTHR11727:SF7">
    <property type="entry name" value="DIMETHYLADENOSINE TRANSFERASE-RELATED"/>
    <property type="match status" value="1"/>
</dbReference>
<feature type="binding site" evidence="7 8">
    <location>
        <position position="118"/>
    </location>
    <ligand>
        <name>S-adenosyl-L-methionine</name>
        <dbReference type="ChEBI" id="CHEBI:59789"/>
    </ligand>
</feature>
<dbReference type="GO" id="GO:0052908">
    <property type="term" value="F:16S rRNA (adenine(1518)-N(6)/adenine(1519)-N(6))-dimethyltransferase activity"/>
    <property type="evidence" value="ECO:0007669"/>
    <property type="project" value="UniProtKB-EC"/>
</dbReference>
<reference evidence="10 11" key="1">
    <citation type="journal article" date="2016" name="Nat. Commun.">
        <title>Thousands of microbial genomes shed light on interconnected biogeochemical processes in an aquifer system.</title>
        <authorList>
            <person name="Anantharaman K."/>
            <person name="Brown C.T."/>
            <person name="Hug L.A."/>
            <person name="Sharon I."/>
            <person name="Castelle C.J."/>
            <person name="Probst A.J."/>
            <person name="Thomas B.C."/>
            <person name="Singh A."/>
            <person name="Wilkins M.J."/>
            <person name="Karaoz U."/>
            <person name="Brodie E.L."/>
            <person name="Williams K.H."/>
            <person name="Hubbard S.S."/>
            <person name="Banfield J.F."/>
        </authorList>
    </citation>
    <scope>NUCLEOTIDE SEQUENCE [LARGE SCALE GENOMIC DNA]</scope>
</reference>
<comment type="catalytic activity">
    <reaction evidence="7">
        <text>adenosine(1518)/adenosine(1519) in 16S rRNA + 4 S-adenosyl-L-methionine = N(6)-dimethyladenosine(1518)/N(6)-dimethyladenosine(1519) in 16S rRNA + 4 S-adenosyl-L-homocysteine + 4 H(+)</text>
        <dbReference type="Rhea" id="RHEA:19609"/>
        <dbReference type="Rhea" id="RHEA-COMP:10232"/>
        <dbReference type="Rhea" id="RHEA-COMP:10233"/>
        <dbReference type="ChEBI" id="CHEBI:15378"/>
        <dbReference type="ChEBI" id="CHEBI:57856"/>
        <dbReference type="ChEBI" id="CHEBI:59789"/>
        <dbReference type="ChEBI" id="CHEBI:74411"/>
        <dbReference type="ChEBI" id="CHEBI:74493"/>
        <dbReference type="EC" id="2.1.1.182"/>
    </reaction>
</comment>
<keyword evidence="5 7" id="KW-0949">S-adenosyl-L-methionine</keyword>
<comment type="similarity">
    <text evidence="7">Belongs to the class I-like SAM-binding methyltransferase superfamily. rRNA adenine N(6)-methyltransferase family. RsmA subfamily.</text>
</comment>
<dbReference type="NCBIfam" id="TIGR00755">
    <property type="entry name" value="ksgA"/>
    <property type="match status" value="1"/>
</dbReference>
<feature type="binding site" evidence="7 8">
    <location>
        <position position="83"/>
    </location>
    <ligand>
        <name>S-adenosyl-L-methionine</name>
        <dbReference type="ChEBI" id="CHEBI:59789"/>
    </ligand>
</feature>